<dbReference type="InterPro" id="IPR057326">
    <property type="entry name" value="KR_dom"/>
</dbReference>
<comment type="caution">
    <text evidence="4">The sequence shown here is derived from an EMBL/GenBank/DDBJ whole genome shotgun (WGS) entry which is preliminary data.</text>
</comment>
<protein>
    <submittedName>
        <fullName evidence="4">Short-subunit dehydrogenase</fullName>
    </submittedName>
</protein>
<dbReference type="Gene3D" id="3.40.50.720">
    <property type="entry name" value="NAD(P)-binding Rossmann-like Domain"/>
    <property type="match status" value="1"/>
</dbReference>
<sequence length="266" mass="27762">MTSRPAGRPAARPSHVAVTGASGGLGAAFARHYAAPGVRLLLIARDARRLDAIAADCAARGADVATLSCDVRNAHDLRAALLAHDAAHPVDLVVANAGVEASVGPDGAPEPLDTVLAQIETNLSGALASVVPLLPAMQARRHGAVILVSSLAALEPLADQPAYCASKAGLLAWGEAARPWLRRFGIQVTVACPGFIATGMSSHYEGWRPLEWSAEKAARHIAEAAARGRGRVDFPWPLVALIGLGKLAPRPLREAVRDLLFRLSVH</sequence>
<dbReference type="PROSITE" id="PS00061">
    <property type="entry name" value="ADH_SHORT"/>
    <property type="match status" value="1"/>
</dbReference>
<dbReference type="PRINTS" id="PR00081">
    <property type="entry name" value="GDHRDH"/>
</dbReference>
<dbReference type="SUPFAM" id="SSF51735">
    <property type="entry name" value="NAD(P)-binding Rossmann-fold domains"/>
    <property type="match status" value="1"/>
</dbReference>
<comment type="similarity">
    <text evidence="1">Belongs to the short-chain dehydrogenases/reductases (SDR) family.</text>
</comment>
<dbReference type="SMART" id="SM00822">
    <property type="entry name" value="PKS_KR"/>
    <property type="match status" value="1"/>
</dbReference>
<dbReference type="Proteomes" id="UP001241747">
    <property type="component" value="Unassembled WGS sequence"/>
</dbReference>
<keyword evidence="5" id="KW-1185">Reference proteome</keyword>
<dbReference type="PANTHER" id="PTHR44196">
    <property type="entry name" value="DEHYDROGENASE/REDUCTASE SDR FAMILY MEMBER 7B"/>
    <property type="match status" value="1"/>
</dbReference>
<reference evidence="4 5" key="1">
    <citation type="submission" date="2023-07" db="EMBL/GenBank/DDBJ databases">
        <title>Genomic Encyclopedia of Type Strains, Phase IV (KMG-IV): sequencing the most valuable type-strain genomes for metagenomic binning, comparative biology and taxonomic classification.</title>
        <authorList>
            <person name="Goeker M."/>
        </authorList>
    </citation>
    <scope>NUCLEOTIDE SEQUENCE [LARGE SCALE GENOMIC DNA]</scope>
    <source>
        <strain evidence="4 5">DSM 3770</strain>
    </source>
</reference>
<evidence type="ECO:0000259" key="3">
    <source>
        <dbReference type="SMART" id="SM00822"/>
    </source>
</evidence>
<accession>A0ABU0LBP1</accession>
<evidence type="ECO:0000256" key="1">
    <source>
        <dbReference type="ARBA" id="ARBA00006484"/>
    </source>
</evidence>
<evidence type="ECO:0000256" key="2">
    <source>
        <dbReference type="ARBA" id="ARBA00023002"/>
    </source>
</evidence>
<dbReference type="Pfam" id="PF00106">
    <property type="entry name" value="adh_short"/>
    <property type="match status" value="1"/>
</dbReference>
<name>A0ABU0LBP1_XANAG</name>
<evidence type="ECO:0000313" key="5">
    <source>
        <dbReference type="Proteomes" id="UP001241747"/>
    </source>
</evidence>
<dbReference type="InterPro" id="IPR002347">
    <property type="entry name" value="SDR_fam"/>
</dbReference>
<dbReference type="EMBL" id="JAUSVY010000002">
    <property type="protein sequence ID" value="MDQ0504512.1"/>
    <property type="molecule type" value="Genomic_DNA"/>
</dbReference>
<dbReference type="InterPro" id="IPR020904">
    <property type="entry name" value="Sc_DH/Rdtase_CS"/>
</dbReference>
<keyword evidence="2" id="KW-0560">Oxidoreductase</keyword>
<dbReference type="PANTHER" id="PTHR44196:SF1">
    <property type="entry name" value="DEHYDROGENASE_REDUCTASE SDR FAMILY MEMBER 7B"/>
    <property type="match status" value="1"/>
</dbReference>
<gene>
    <name evidence="4" type="ORF">QOZ94_001286</name>
</gene>
<evidence type="ECO:0000313" key="4">
    <source>
        <dbReference type="EMBL" id="MDQ0504512.1"/>
    </source>
</evidence>
<organism evidence="4 5">
    <name type="scientific">Xanthobacter agilis</name>
    <dbReference type="NCBI Taxonomy" id="47492"/>
    <lineage>
        <taxon>Bacteria</taxon>
        <taxon>Pseudomonadati</taxon>
        <taxon>Pseudomonadota</taxon>
        <taxon>Alphaproteobacteria</taxon>
        <taxon>Hyphomicrobiales</taxon>
        <taxon>Xanthobacteraceae</taxon>
        <taxon>Xanthobacter</taxon>
    </lineage>
</organism>
<proteinExistence type="inferred from homology"/>
<feature type="domain" description="Ketoreductase" evidence="3">
    <location>
        <begin position="14"/>
        <end position="199"/>
    </location>
</feature>
<dbReference type="InterPro" id="IPR036291">
    <property type="entry name" value="NAD(P)-bd_dom_sf"/>
</dbReference>
<dbReference type="RefSeq" id="WP_237345008.1">
    <property type="nucleotide sequence ID" value="NZ_JABWGX010000007.1"/>
</dbReference>